<dbReference type="WBParaSite" id="ACRNAN_scaffold7676.g29078.t1">
    <property type="protein sequence ID" value="ACRNAN_scaffold7676.g29078.t1"/>
    <property type="gene ID" value="ACRNAN_scaffold7676.g29078"/>
</dbReference>
<evidence type="ECO:0000256" key="6">
    <source>
        <dbReference type="SAM" id="Phobius"/>
    </source>
</evidence>
<comment type="subcellular location">
    <subcellularLocation>
        <location evidence="1">Membrane</location>
        <topology evidence="1">Multi-pass membrane protein</topology>
    </subcellularLocation>
</comment>
<feature type="transmembrane region" description="Helical" evidence="6">
    <location>
        <begin position="84"/>
        <end position="109"/>
    </location>
</feature>
<sequence length="406" mass="45168">MSFLTTYCNVVCLIGIILNAYFLIVARLRRVEGFQEVVIFMCNIAVGYILMSLCIIVVAPQSIYIGTSNVRVPYGILAHLDSSFLNAVAAFGFACYLYTVLSFCVMFLYRYNVTCKTNTMSTILSRKNIAIFLATSGLFCIIQAVLIYYSYVDPQYLRDRLNVTKDSVEDLSEAMRIQDAQYALMTTLKPSGGAGQPPPPSQHQFDEQQNLIAQHGNMANGMFMPAPRPLMNVFGTDYTRNPMMFLAYGIFTATNVIAYIVIIVASMVVACKLRERSGQVKESMSDKSRDEHKKLTTILMLDAYTPILLVLIPAANYAVCFVRHESLVFQEYLSTIVVSLIPVMFPIFTILPFPPLRETALQVLICTAWRRGPDGGGDANKEAKGNADEVGKLNEAQLKALKNMSA</sequence>
<dbReference type="Gene3D" id="1.20.1070.10">
    <property type="entry name" value="Rhodopsin 7-helix transmembrane proteins"/>
    <property type="match status" value="1"/>
</dbReference>
<dbReference type="InterPro" id="IPR019428">
    <property type="entry name" value="7TM_GPCR_serpentine_rcpt_Str"/>
</dbReference>
<dbReference type="Proteomes" id="UP000887540">
    <property type="component" value="Unplaced"/>
</dbReference>
<reference evidence="8" key="1">
    <citation type="submission" date="2022-11" db="UniProtKB">
        <authorList>
            <consortium name="WormBaseParasite"/>
        </authorList>
    </citation>
    <scope>IDENTIFICATION</scope>
</reference>
<evidence type="ECO:0000313" key="7">
    <source>
        <dbReference type="Proteomes" id="UP000887540"/>
    </source>
</evidence>
<keyword evidence="3 6" id="KW-0812">Transmembrane</keyword>
<keyword evidence="7" id="KW-1185">Reference proteome</keyword>
<dbReference type="Pfam" id="PF10317">
    <property type="entry name" value="7TM_GPCR_Srd"/>
    <property type="match status" value="1"/>
</dbReference>
<organism evidence="7 8">
    <name type="scientific">Acrobeloides nanus</name>
    <dbReference type="NCBI Taxonomy" id="290746"/>
    <lineage>
        <taxon>Eukaryota</taxon>
        <taxon>Metazoa</taxon>
        <taxon>Ecdysozoa</taxon>
        <taxon>Nematoda</taxon>
        <taxon>Chromadorea</taxon>
        <taxon>Rhabditida</taxon>
        <taxon>Tylenchina</taxon>
        <taxon>Cephalobomorpha</taxon>
        <taxon>Cephaloboidea</taxon>
        <taxon>Cephalobidae</taxon>
        <taxon>Acrobeloides</taxon>
    </lineage>
</organism>
<dbReference type="AlphaFoldDB" id="A0A914EF92"/>
<evidence type="ECO:0000256" key="4">
    <source>
        <dbReference type="ARBA" id="ARBA00022989"/>
    </source>
</evidence>
<evidence type="ECO:0000256" key="1">
    <source>
        <dbReference type="ARBA" id="ARBA00004141"/>
    </source>
</evidence>
<proteinExistence type="inferred from homology"/>
<dbReference type="Pfam" id="PF10326">
    <property type="entry name" value="7TM_GPCR_Str"/>
    <property type="match status" value="1"/>
</dbReference>
<dbReference type="SUPFAM" id="SSF81321">
    <property type="entry name" value="Family A G protein-coupled receptor-like"/>
    <property type="match status" value="1"/>
</dbReference>
<feature type="transmembrane region" description="Helical" evidence="6">
    <location>
        <begin position="332"/>
        <end position="353"/>
    </location>
</feature>
<feature type="transmembrane region" description="Helical" evidence="6">
    <location>
        <begin position="294"/>
        <end position="312"/>
    </location>
</feature>
<feature type="transmembrane region" description="Helical" evidence="6">
    <location>
        <begin position="6"/>
        <end position="25"/>
    </location>
</feature>
<protein>
    <submittedName>
        <fullName evidence="8">G protein-coupled receptor</fullName>
    </submittedName>
</protein>
<dbReference type="PANTHER" id="PTHR22945:SF92">
    <property type="entry name" value="G PROTEIN-COUPLED RECEPTOR"/>
    <property type="match status" value="1"/>
</dbReference>
<dbReference type="InterPro" id="IPR019421">
    <property type="entry name" value="7TM_GPCR_serpentine_rcpt_Srd"/>
</dbReference>
<feature type="transmembrane region" description="Helical" evidence="6">
    <location>
        <begin position="37"/>
        <end position="64"/>
    </location>
</feature>
<dbReference type="InterPro" id="IPR050920">
    <property type="entry name" value="Nematode_rcpt-like_delta"/>
</dbReference>
<keyword evidence="4 6" id="KW-1133">Transmembrane helix</keyword>
<feature type="transmembrane region" description="Helical" evidence="6">
    <location>
        <begin position="245"/>
        <end position="273"/>
    </location>
</feature>
<keyword evidence="5 6" id="KW-0472">Membrane</keyword>
<evidence type="ECO:0000313" key="8">
    <source>
        <dbReference type="WBParaSite" id="ACRNAN_scaffold7676.g29078.t1"/>
    </source>
</evidence>
<dbReference type="GO" id="GO:0016020">
    <property type="term" value="C:membrane"/>
    <property type="evidence" value="ECO:0007669"/>
    <property type="project" value="UniProtKB-SubCell"/>
</dbReference>
<accession>A0A914EF92</accession>
<comment type="similarity">
    <text evidence="2">Belongs to the nematode receptor-like protein srd family.</text>
</comment>
<evidence type="ECO:0000256" key="5">
    <source>
        <dbReference type="ARBA" id="ARBA00023136"/>
    </source>
</evidence>
<evidence type="ECO:0000256" key="2">
    <source>
        <dbReference type="ARBA" id="ARBA00009166"/>
    </source>
</evidence>
<feature type="transmembrane region" description="Helical" evidence="6">
    <location>
        <begin position="129"/>
        <end position="151"/>
    </location>
</feature>
<evidence type="ECO:0000256" key="3">
    <source>
        <dbReference type="ARBA" id="ARBA00022692"/>
    </source>
</evidence>
<name>A0A914EF92_9BILA</name>
<dbReference type="PANTHER" id="PTHR22945">
    <property type="entry name" value="SERPENTINE RECEPTOR, CLASS D DELTA"/>
    <property type="match status" value="1"/>
</dbReference>